<dbReference type="InterPro" id="IPR036574">
    <property type="entry name" value="Scorpion_toxin-like_sf"/>
</dbReference>
<dbReference type="EMBL" id="LWDX02030397">
    <property type="protein sequence ID" value="OEL28274.1"/>
    <property type="molecule type" value="Genomic_DNA"/>
</dbReference>
<evidence type="ECO:0008006" key="3">
    <source>
        <dbReference type="Google" id="ProtNLM"/>
    </source>
</evidence>
<dbReference type="Proteomes" id="UP000095767">
    <property type="component" value="Unassembled WGS sequence"/>
</dbReference>
<name>A0A1E5VT73_9POAL</name>
<organism evidence="1 2">
    <name type="scientific">Dichanthelium oligosanthes</name>
    <dbReference type="NCBI Taxonomy" id="888268"/>
    <lineage>
        <taxon>Eukaryota</taxon>
        <taxon>Viridiplantae</taxon>
        <taxon>Streptophyta</taxon>
        <taxon>Embryophyta</taxon>
        <taxon>Tracheophyta</taxon>
        <taxon>Spermatophyta</taxon>
        <taxon>Magnoliopsida</taxon>
        <taxon>Liliopsida</taxon>
        <taxon>Poales</taxon>
        <taxon>Poaceae</taxon>
        <taxon>PACMAD clade</taxon>
        <taxon>Panicoideae</taxon>
        <taxon>Panicodae</taxon>
        <taxon>Paniceae</taxon>
        <taxon>Dichantheliinae</taxon>
        <taxon>Dichanthelium</taxon>
    </lineage>
</organism>
<protein>
    <recommendedName>
        <fullName evidence="3">Knottin scorpion toxin-like domain-containing protein</fullName>
    </recommendedName>
</protein>
<gene>
    <name evidence="1" type="ORF">BAE44_0010711</name>
</gene>
<dbReference type="Gene3D" id="3.30.30.10">
    <property type="entry name" value="Knottin, scorpion toxin-like"/>
    <property type="match status" value="1"/>
</dbReference>
<sequence length="40" mass="4650">MARVCPCFSDHNCVQVCPQECWAGDNYDGLRRQCRCIRLC</sequence>
<comment type="caution">
    <text evidence="1">The sequence shown here is derived from an EMBL/GenBank/DDBJ whole genome shotgun (WGS) entry which is preliminary data.</text>
</comment>
<keyword evidence="2" id="KW-1185">Reference proteome</keyword>
<reference evidence="1 2" key="1">
    <citation type="submission" date="2016-09" db="EMBL/GenBank/DDBJ databases">
        <title>The draft genome of Dichanthelium oligosanthes: A C3 panicoid grass species.</title>
        <authorList>
            <person name="Studer A.J."/>
            <person name="Schnable J.C."/>
            <person name="Brutnell T.P."/>
        </authorList>
    </citation>
    <scope>NUCLEOTIDE SEQUENCE [LARGE SCALE GENOMIC DNA]</scope>
    <source>
        <strain evidence="2">cv. Kellogg 1175</strain>
        <tissue evidence="1">Leaf</tissue>
    </source>
</reference>
<accession>A0A1E5VT73</accession>
<proteinExistence type="predicted"/>
<evidence type="ECO:0000313" key="2">
    <source>
        <dbReference type="Proteomes" id="UP000095767"/>
    </source>
</evidence>
<evidence type="ECO:0000313" key="1">
    <source>
        <dbReference type="EMBL" id="OEL28274.1"/>
    </source>
</evidence>
<dbReference type="AlphaFoldDB" id="A0A1E5VT73"/>